<feature type="domain" description="ATP-grasp" evidence="2">
    <location>
        <begin position="159"/>
        <end position="361"/>
    </location>
</feature>
<evidence type="ECO:0000313" key="4">
    <source>
        <dbReference type="Proteomes" id="UP000298246"/>
    </source>
</evidence>
<dbReference type="OrthoDB" id="20966at2"/>
<keyword evidence="1" id="KW-0547">Nucleotide-binding</keyword>
<dbReference type="SUPFAM" id="SSF56059">
    <property type="entry name" value="Glutathione synthetase ATP-binding domain-like"/>
    <property type="match status" value="1"/>
</dbReference>
<comment type="caution">
    <text evidence="3">The sequence shown here is derived from an EMBL/GenBank/DDBJ whole genome shotgun (WGS) entry which is preliminary data.</text>
</comment>
<name>A0A4Y8PT88_9BACL</name>
<evidence type="ECO:0000256" key="1">
    <source>
        <dbReference type="PROSITE-ProRule" id="PRU00409"/>
    </source>
</evidence>
<sequence length="452" mass="49912">MNSRRASSLVAGSFDAEQFWREPGASQLPSMPDKERAFIIGAMDELLFALCSEGDALLVRYGLPVAQHAYLYRLGYRFEANRAPLTEAALTPSSPRSVFALGLEAEAAPAVERLSPQGRRLSAYAVIPQLAEFADRYGLAHNAPSYEAVRAVNSKIYSHHMYERLGLISPGVVAESAEELQRIGERLLAEGPFLIKDPFGVSGKGNMLVSAPPLLQRVVKHLLAQEQQGRSSRFLLEPLLEKETDFSCQFRIDDDGRWSLLSVQTMVNDAFAYLGSAQAGPELMTVLEQAGYFTLMERIAGELFKDGYRGNVCVDSMRLTDGALVPIVEINARQSMGLINAGLDRYLSDFGLTGSLISLSLGYERRFDYAAWLAELEREELLFLPGRSSGLIPLAANALCLAAQLAEAPQAAGKLFKGRSYVCIAARHAEERLQLLGRYRQFLQSRRFAIYN</sequence>
<dbReference type="Proteomes" id="UP000298246">
    <property type="component" value="Unassembled WGS sequence"/>
</dbReference>
<evidence type="ECO:0000313" key="3">
    <source>
        <dbReference type="EMBL" id="TFE83707.1"/>
    </source>
</evidence>
<accession>A0A4Y8PT88</accession>
<proteinExistence type="predicted"/>
<organism evidence="3 4">
    <name type="scientific">Paenibacillus athensensis</name>
    <dbReference type="NCBI Taxonomy" id="1967502"/>
    <lineage>
        <taxon>Bacteria</taxon>
        <taxon>Bacillati</taxon>
        <taxon>Bacillota</taxon>
        <taxon>Bacilli</taxon>
        <taxon>Bacillales</taxon>
        <taxon>Paenibacillaceae</taxon>
        <taxon>Paenibacillus</taxon>
    </lineage>
</organism>
<keyword evidence="4" id="KW-1185">Reference proteome</keyword>
<evidence type="ECO:0000259" key="2">
    <source>
        <dbReference type="PROSITE" id="PS50975"/>
    </source>
</evidence>
<dbReference type="GO" id="GO:0046872">
    <property type="term" value="F:metal ion binding"/>
    <property type="evidence" value="ECO:0007669"/>
    <property type="project" value="InterPro"/>
</dbReference>
<dbReference type="PROSITE" id="PS50975">
    <property type="entry name" value="ATP_GRASP"/>
    <property type="match status" value="1"/>
</dbReference>
<protein>
    <recommendedName>
        <fullName evidence="2">ATP-grasp domain-containing protein</fullName>
    </recommendedName>
</protein>
<keyword evidence="1" id="KW-0067">ATP-binding</keyword>
<dbReference type="GO" id="GO:0005524">
    <property type="term" value="F:ATP binding"/>
    <property type="evidence" value="ECO:0007669"/>
    <property type="project" value="UniProtKB-UniRule"/>
</dbReference>
<gene>
    <name evidence="3" type="ORF">B5M42_22285</name>
</gene>
<dbReference type="AlphaFoldDB" id="A0A4Y8PT88"/>
<dbReference type="EMBL" id="MYFO01000044">
    <property type="protein sequence ID" value="TFE83707.1"/>
    <property type="molecule type" value="Genomic_DNA"/>
</dbReference>
<dbReference type="Gene3D" id="3.30.470.20">
    <property type="entry name" value="ATP-grasp fold, B domain"/>
    <property type="match status" value="1"/>
</dbReference>
<dbReference type="InterPro" id="IPR011761">
    <property type="entry name" value="ATP-grasp"/>
</dbReference>
<reference evidence="3 4" key="1">
    <citation type="submission" date="2017-03" db="EMBL/GenBank/DDBJ databases">
        <title>Isolation of Levoglucosan Utilizing Bacteria.</title>
        <authorList>
            <person name="Arya A.S."/>
        </authorList>
    </citation>
    <scope>NUCLEOTIDE SEQUENCE [LARGE SCALE GENOMIC DNA]</scope>
    <source>
        <strain evidence="3 4">MEC069</strain>
    </source>
</reference>
<dbReference type="RefSeq" id="WP_134756931.1">
    <property type="nucleotide sequence ID" value="NZ_MYFO02000001.1"/>
</dbReference>